<keyword evidence="1" id="KW-0732">Signal</keyword>
<comment type="caution">
    <text evidence="2">The sequence shown here is derived from an EMBL/GenBank/DDBJ whole genome shotgun (WGS) entry which is preliminary data.</text>
</comment>
<reference evidence="2" key="1">
    <citation type="submission" date="2020-07" db="EMBL/GenBank/DDBJ databases">
        <title>Multicomponent nature underlies the extraordinary mechanical properties of spider dragline silk.</title>
        <authorList>
            <person name="Kono N."/>
            <person name="Nakamura H."/>
            <person name="Mori M."/>
            <person name="Yoshida Y."/>
            <person name="Ohtoshi R."/>
            <person name="Malay A.D."/>
            <person name="Moran D.A.P."/>
            <person name="Tomita M."/>
            <person name="Numata K."/>
            <person name="Arakawa K."/>
        </authorList>
    </citation>
    <scope>NUCLEOTIDE SEQUENCE</scope>
</reference>
<keyword evidence="3" id="KW-1185">Reference proteome</keyword>
<feature type="chain" id="PRO_5036464616" evidence="1">
    <location>
        <begin position="21"/>
        <end position="80"/>
    </location>
</feature>
<organism evidence="2 3">
    <name type="scientific">Trichonephila clavata</name>
    <name type="common">Joro spider</name>
    <name type="synonym">Nephila clavata</name>
    <dbReference type="NCBI Taxonomy" id="2740835"/>
    <lineage>
        <taxon>Eukaryota</taxon>
        <taxon>Metazoa</taxon>
        <taxon>Ecdysozoa</taxon>
        <taxon>Arthropoda</taxon>
        <taxon>Chelicerata</taxon>
        <taxon>Arachnida</taxon>
        <taxon>Araneae</taxon>
        <taxon>Araneomorphae</taxon>
        <taxon>Entelegynae</taxon>
        <taxon>Araneoidea</taxon>
        <taxon>Nephilidae</taxon>
        <taxon>Trichonephila</taxon>
    </lineage>
</organism>
<feature type="signal peptide" evidence="1">
    <location>
        <begin position="1"/>
        <end position="20"/>
    </location>
</feature>
<evidence type="ECO:0000313" key="3">
    <source>
        <dbReference type="Proteomes" id="UP000887116"/>
    </source>
</evidence>
<evidence type="ECO:0000313" key="2">
    <source>
        <dbReference type="EMBL" id="GFQ92471.1"/>
    </source>
</evidence>
<dbReference type="EMBL" id="BMAO01024024">
    <property type="protein sequence ID" value="GFQ92471.1"/>
    <property type="molecule type" value="Genomic_DNA"/>
</dbReference>
<evidence type="ECO:0000256" key="1">
    <source>
        <dbReference type="SAM" id="SignalP"/>
    </source>
</evidence>
<name>A0A8X6FZH7_TRICU</name>
<protein>
    <submittedName>
        <fullName evidence="2">Uncharacterized protein</fullName>
    </submittedName>
</protein>
<accession>A0A8X6FZH7</accession>
<dbReference type="Proteomes" id="UP000887116">
    <property type="component" value="Unassembled WGS sequence"/>
</dbReference>
<proteinExistence type="predicted"/>
<sequence>MIRDIILSVLLIEIVCLAGAEPFENETANDTEALDMRIISDRVGSLMSRIYERSDRYELISHMLRAVVEHFFTLVYYGAQ</sequence>
<dbReference type="OrthoDB" id="6423190at2759"/>
<gene>
    <name evidence="2" type="ORF">TNCT_366581</name>
</gene>
<dbReference type="AlphaFoldDB" id="A0A8X6FZH7"/>